<keyword evidence="3" id="KW-0347">Helicase</keyword>
<dbReference type="Pfam" id="PF24385">
    <property type="entry name" value="DSRM_DHX29"/>
    <property type="match status" value="1"/>
</dbReference>
<dbReference type="InterPro" id="IPR016135">
    <property type="entry name" value="UBQ-conjugating_enzyme/RWD"/>
</dbReference>
<feature type="domain" description="RWD" evidence="6">
    <location>
        <begin position="403"/>
        <end position="501"/>
    </location>
</feature>
<evidence type="ECO:0000256" key="3">
    <source>
        <dbReference type="ARBA" id="ARBA00022806"/>
    </source>
</evidence>
<evidence type="ECO:0000256" key="5">
    <source>
        <dbReference type="SAM" id="MobiDB-lite"/>
    </source>
</evidence>
<dbReference type="GO" id="GO:0016787">
    <property type="term" value="F:hydrolase activity"/>
    <property type="evidence" value="ECO:0007669"/>
    <property type="project" value="UniProtKB-KW"/>
</dbReference>
<protein>
    <recommendedName>
        <fullName evidence="11">P-loop containing nucleoside triphosphate hydrolase protein</fullName>
    </recommendedName>
</protein>
<dbReference type="Pfam" id="PF21010">
    <property type="entry name" value="HA2_C"/>
    <property type="match status" value="1"/>
</dbReference>
<feature type="domain" description="Helicase C-terminal" evidence="8">
    <location>
        <begin position="811"/>
        <end position="981"/>
    </location>
</feature>
<dbReference type="SMART" id="SM00487">
    <property type="entry name" value="DEXDc"/>
    <property type="match status" value="1"/>
</dbReference>
<dbReference type="InterPro" id="IPR014001">
    <property type="entry name" value="Helicase_ATP-bd"/>
</dbReference>
<dbReference type="Pfam" id="PF07717">
    <property type="entry name" value="OB_NTP_bind"/>
    <property type="match status" value="1"/>
</dbReference>
<feature type="domain" description="Helicase ATP-binding" evidence="7">
    <location>
        <begin position="589"/>
        <end position="759"/>
    </location>
</feature>
<dbReference type="InterPro" id="IPR002464">
    <property type="entry name" value="DNA/RNA_helicase_DEAH_CS"/>
</dbReference>
<keyword evidence="2" id="KW-0378">Hydrolase</keyword>
<dbReference type="FunFam" id="3.40.50.300:FF:000868">
    <property type="entry name" value="DEAD/DEAH box helicase, putative"/>
    <property type="match status" value="1"/>
</dbReference>
<dbReference type="Gene3D" id="3.30.160.20">
    <property type="match status" value="1"/>
</dbReference>
<sequence>MAPKRGQGKKVAASKTPAVPQEADYVVFTNSKGPDVPNRKKKAEDKDATPAPPRPDTKKLIGGASWTGKLPVNLLSEQCQREKWNKPEYSMRTVNNDGEKAFRSSVTLSKRDPKTQEVTTLPSFELPRSHQDQANEPTALEARHFAATYTLHRIASMKQIHMALPPKYRDLWKGLFADLKKEDVAENRGWKYDADPFAADAKRKEIHAAMDKRKEDQEKRDAKKAAEKEAGIVPIPRNSAFARAPRIELGENLRNELEGVVRANTHWNVNHIHLSRSDQQQAEAELTASGFRAAHVREALEYVGSREEAFEWLLIHVPEDDLPPWTLPSTYSAGVSLASTNPTKDAKIRRLARAGYSGNLCSQALRDNDDNELEALEALQSSLVPPGISEATEAFLDIDVWEEEMTALEAIQGENFVLHGPGACSIKIQQPQPSSTTIHFYKPQSGYPDRSVPIIAIDAPIPAHVRLSALRQCLNYAWNTLIGDQMLYALIEWLEANLSNVLANPGKLIDIDVEATDLGLKQVAENAKSEAKSKISPPQRLPTRTSAKDRRNDAEIKQAWEARQRTDAQQQMLKSRQALPAWNRRAEVVDAIKSKQVTLITGETGSGKSTQSLQFVLDDAIQNGTGSTCSMICTQPRRVAALSLSDRVSAERCVSEGDEVGHIIRGASKTSSRTKITFMTTGVLLRRLQMSKSTKAALEGISHVFVDEVHERSLDTDFLLALLKDAMKTSKLKVVLMSATVDADIFASYFGGDSMVARAHIEGRTYPVQDLYLDDVLRMTGYVGQQLQEEDRDRELGKAIQSLGAGVNYDLIAALVTQIDGDLGTKPGGILIFLPGTLEIDRCLRAVTQVPRMHALPLHASLLPAEQKRVFPPAPKGTRKVICATNVAETSITIPDIVAVIDTGRVKETAYDIVSNIVRLQEVWASKAQCKQRRGRAGRVQAGTNYKLYTRNVEASMRAASEPEIQRVPLEQLCLNVKATAPAVDVSAFLRNVISPPSSTAVTNAVSLLHRMGALESNLLTGLGTYMSMLPTDLRLAKLVIYGALFSCLEAALTIAAILTVKSPFVSPRDKRDEAKAARLAFPSADGDLLLDLAAFSEWKTNLSRLPNREVAQWCNAHFLSQQTLRDIDSTRSLLLDALKEAALLPPNYYSRDTAPTYGQFNAHLDNRPLLRALIAGALSPNIAEIKFPEKKFMASISGAKELDPEARTIKFFTEPPSSLSSSSTSGDAYPDNSAAGKPPTSNINTTNNNERVFLHPSTALFTAQSFPNHSAYVSFFTRMATSKTFVREVTPVNAYGLLLFGGRVEVDGSGAGVSVDGWVRMRGWARIGVLVARLRGVLDAELRRRVEGEGGESGEGGWGAGAGGKEWERVQRVVRRLVELNGQDV</sequence>
<dbReference type="FunFam" id="1.20.120.1080:FF:000002">
    <property type="entry name" value="Putative ATP-dependent RNA helicase DHX36"/>
    <property type="match status" value="1"/>
</dbReference>
<dbReference type="SUPFAM" id="SSF54768">
    <property type="entry name" value="dsRNA-binding domain-like"/>
    <property type="match status" value="1"/>
</dbReference>
<dbReference type="PANTHER" id="PTHR18934:SF267">
    <property type="entry name" value="ATP-DEPENDENT RNA HELICASE YLR419W-RELATED"/>
    <property type="match status" value="1"/>
</dbReference>
<reference evidence="9 10" key="1">
    <citation type="submission" date="2013-03" db="EMBL/GenBank/DDBJ databases">
        <title>The Genome Sequence of Phialophora europaea CBS 101466.</title>
        <authorList>
            <consortium name="The Broad Institute Genomics Platform"/>
            <person name="Cuomo C."/>
            <person name="de Hoog S."/>
            <person name="Gorbushina A."/>
            <person name="Walker B."/>
            <person name="Young S.K."/>
            <person name="Zeng Q."/>
            <person name="Gargeya S."/>
            <person name="Fitzgerald M."/>
            <person name="Haas B."/>
            <person name="Abouelleil A."/>
            <person name="Allen A.W."/>
            <person name="Alvarado L."/>
            <person name="Arachchi H.M."/>
            <person name="Berlin A.M."/>
            <person name="Chapman S.B."/>
            <person name="Gainer-Dewar J."/>
            <person name="Goldberg J."/>
            <person name="Griggs A."/>
            <person name="Gujja S."/>
            <person name="Hansen M."/>
            <person name="Howarth C."/>
            <person name="Imamovic A."/>
            <person name="Ireland A."/>
            <person name="Larimer J."/>
            <person name="McCowan C."/>
            <person name="Murphy C."/>
            <person name="Pearson M."/>
            <person name="Poon T.W."/>
            <person name="Priest M."/>
            <person name="Roberts A."/>
            <person name="Saif S."/>
            <person name="Shea T."/>
            <person name="Sisk P."/>
            <person name="Sykes S."/>
            <person name="Wortman J."/>
            <person name="Nusbaum C."/>
            <person name="Birren B."/>
        </authorList>
    </citation>
    <scope>NUCLEOTIDE SEQUENCE [LARGE SCALE GENOMIC DNA]</scope>
    <source>
        <strain evidence="9 10">CBS 101466</strain>
    </source>
</reference>
<dbReference type="Gene3D" id="3.40.50.300">
    <property type="entry name" value="P-loop containing nucleotide triphosphate hydrolases"/>
    <property type="match status" value="2"/>
</dbReference>
<dbReference type="EMBL" id="KB822719">
    <property type="protein sequence ID" value="ETN41859.1"/>
    <property type="molecule type" value="Genomic_DNA"/>
</dbReference>
<dbReference type="PROSITE" id="PS50908">
    <property type="entry name" value="RWD"/>
    <property type="match status" value="1"/>
</dbReference>
<keyword evidence="10" id="KW-1185">Reference proteome</keyword>
<dbReference type="SUPFAM" id="SSF52540">
    <property type="entry name" value="P-loop containing nucleoside triphosphate hydrolases"/>
    <property type="match status" value="1"/>
</dbReference>
<dbReference type="InterPro" id="IPR006575">
    <property type="entry name" value="RWD_dom"/>
</dbReference>
<dbReference type="InterPro" id="IPR009060">
    <property type="entry name" value="UBA-like_sf"/>
</dbReference>
<dbReference type="PROSITE" id="PS51192">
    <property type="entry name" value="HELICASE_ATP_BIND_1"/>
    <property type="match status" value="1"/>
</dbReference>
<dbReference type="GO" id="GO:1990904">
    <property type="term" value="C:ribonucleoprotein complex"/>
    <property type="evidence" value="ECO:0007669"/>
    <property type="project" value="UniProtKB-ARBA"/>
</dbReference>
<dbReference type="InterPro" id="IPR007502">
    <property type="entry name" value="Helicase-assoc_dom"/>
</dbReference>
<dbReference type="CDD" id="cd23827">
    <property type="entry name" value="RWD_YLR419W-like"/>
    <property type="match status" value="1"/>
</dbReference>
<dbReference type="InParanoid" id="W2S1N2"/>
<dbReference type="GO" id="GO:0003723">
    <property type="term" value="F:RNA binding"/>
    <property type="evidence" value="ECO:0007669"/>
    <property type="project" value="TreeGrafter"/>
</dbReference>
<feature type="region of interest" description="Disordered" evidence="5">
    <location>
        <begin position="1214"/>
        <end position="1250"/>
    </location>
</feature>
<dbReference type="SUPFAM" id="SSF54495">
    <property type="entry name" value="UBC-like"/>
    <property type="match status" value="1"/>
</dbReference>
<dbReference type="GO" id="GO:0005524">
    <property type="term" value="F:ATP binding"/>
    <property type="evidence" value="ECO:0007669"/>
    <property type="project" value="UniProtKB-KW"/>
</dbReference>
<proteinExistence type="predicted"/>
<evidence type="ECO:0000259" key="6">
    <source>
        <dbReference type="PROSITE" id="PS50908"/>
    </source>
</evidence>
<feature type="region of interest" description="Disordered" evidence="5">
    <location>
        <begin position="208"/>
        <end position="227"/>
    </location>
</feature>
<dbReference type="VEuPathDB" id="FungiDB:HMPREF1541_03798"/>
<organism evidence="9 10">
    <name type="scientific">Cyphellophora europaea (strain CBS 101466)</name>
    <name type="common">Phialophora europaea</name>
    <dbReference type="NCBI Taxonomy" id="1220924"/>
    <lineage>
        <taxon>Eukaryota</taxon>
        <taxon>Fungi</taxon>
        <taxon>Dikarya</taxon>
        <taxon>Ascomycota</taxon>
        <taxon>Pezizomycotina</taxon>
        <taxon>Eurotiomycetes</taxon>
        <taxon>Chaetothyriomycetidae</taxon>
        <taxon>Chaetothyriales</taxon>
        <taxon>Cyphellophoraceae</taxon>
        <taxon>Cyphellophora</taxon>
    </lineage>
</organism>
<dbReference type="SMART" id="SM00490">
    <property type="entry name" value="HELICc"/>
    <property type="match status" value="1"/>
</dbReference>
<dbReference type="Pfam" id="PF05773">
    <property type="entry name" value="RWD"/>
    <property type="match status" value="1"/>
</dbReference>
<dbReference type="PROSITE" id="PS00690">
    <property type="entry name" value="DEAH_ATP_HELICASE"/>
    <property type="match status" value="1"/>
</dbReference>
<evidence type="ECO:0008006" key="11">
    <source>
        <dbReference type="Google" id="ProtNLM"/>
    </source>
</evidence>
<dbReference type="PANTHER" id="PTHR18934">
    <property type="entry name" value="ATP-DEPENDENT RNA HELICASE"/>
    <property type="match status" value="1"/>
</dbReference>
<name>W2S1N2_CYPE1</name>
<dbReference type="eggNOG" id="KOG0920">
    <property type="taxonomic scope" value="Eukaryota"/>
</dbReference>
<evidence type="ECO:0000259" key="8">
    <source>
        <dbReference type="PROSITE" id="PS51194"/>
    </source>
</evidence>
<dbReference type="PROSITE" id="PS51194">
    <property type="entry name" value="HELICASE_CTER"/>
    <property type="match status" value="1"/>
</dbReference>
<dbReference type="SMART" id="SM00847">
    <property type="entry name" value="HA2"/>
    <property type="match status" value="1"/>
</dbReference>
<feature type="region of interest" description="Disordered" evidence="5">
    <location>
        <begin position="528"/>
        <end position="553"/>
    </location>
</feature>
<dbReference type="SUPFAM" id="SSF46934">
    <property type="entry name" value="UBA-like"/>
    <property type="match status" value="1"/>
</dbReference>
<dbReference type="InterPro" id="IPR027417">
    <property type="entry name" value="P-loop_NTPase"/>
</dbReference>
<evidence type="ECO:0000256" key="1">
    <source>
        <dbReference type="ARBA" id="ARBA00022741"/>
    </source>
</evidence>
<dbReference type="HOGENOM" id="CLU_001832_4_0_1"/>
<dbReference type="RefSeq" id="XP_008716368.1">
    <property type="nucleotide sequence ID" value="XM_008718146.1"/>
</dbReference>
<keyword evidence="1" id="KW-0547">Nucleotide-binding</keyword>
<dbReference type="InterPro" id="IPR059023">
    <property type="entry name" value="RNA_hel_CTD"/>
</dbReference>
<dbReference type="Proteomes" id="UP000030752">
    <property type="component" value="Unassembled WGS sequence"/>
</dbReference>
<dbReference type="CDD" id="cd18791">
    <property type="entry name" value="SF2_C_RHA"/>
    <property type="match status" value="1"/>
</dbReference>
<dbReference type="Gene3D" id="3.10.110.10">
    <property type="entry name" value="Ubiquitin Conjugating Enzyme"/>
    <property type="match status" value="1"/>
</dbReference>
<dbReference type="GeneID" id="19971137"/>
<dbReference type="STRING" id="1220924.W2S1N2"/>
<keyword evidence="4" id="KW-0067">ATP-binding</keyword>
<gene>
    <name evidence="9" type="ORF">HMPREF1541_03798</name>
</gene>
<evidence type="ECO:0000256" key="4">
    <source>
        <dbReference type="ARBA" id="ARBA00022840"/>
    </source>
</evidence>
<evidence type="ECO:0000259" key="7">
    <source>
        <dbReference type="PROSITE" id="PS51192"/>
    </source>
</evidence>
<evidence type="ECO:0000256" key="2">
    <source>
        <dbReference type="ARBA" id="ARBA00022801"/>
    </source>
</evidence>
<accession>W2S1N2</accession>
<dbReference type="OrthoDB" id="5600252at2759"/>
<dbReference type="FunCoup" id="W2S1N2">
    <property type="interactions" value="946"/>
</dbReference>
<dbReference type="InterPro" id="IPR001650">
    <property type="entry name" value="Helicase_C-like"/>
</dbReference>
<dbReference type="CDD" id="cd17917">
    <property type="entry name" value="DEXHc_RHA-like"/>
    <property type="match status" value="1"/>
</dbReference>
<dbReference type="InterPro" id="IPR011545">
    <property type="entry name" value="DEAD/DEAH_box_helicase_dom"/>
</dbReference>
<dbReference type="Pfam" id="PF00271">
    <property type="entry name" value="Helicase_C"/>
    <property type="match status" value="1"/>
</dbReference>
<dbReference type="Pfam" id="PF00270">
    <property type="entry name" value="DEAD"/>
    <property type="match status" value="1"/>
</dbReference>
<feature type="region of interest" description="Disordered" evidence="5">
    <location>
        <begin position="1"/>
        <end position="64"/>
    </location>
</feature>
<dbReference type="Gene3D" id="1.20.120.1080">
    <property type="match status" value="1"/>
</dbReference>
<feature type="compositionally biased region" description="Low complexity" evidence="5">
    <location>
        <begin position="1241"/>
        <end position="1250"/>
    </location>
</feature>
<dbReference type="InterPro" id="IPR011709">
    <property type="entry name" value="DEAD-box_helicase_OB_fold"/>
</dbReference>
<dbReference type="GO" id="GO:0004386">
    <property type="term" value="F:helicase activity"/>
    <property type="evidence" value="ECO:0007669"/>
    <property type="project" value="UniProtKB-KW"/>
</dbReference>
<evidence type="ECO:0000313" key="9">
    <source>
        <dbReference type="EMBL" id="ETN41859.1"/>
    </source>
</evidence>
<dbReference type="InterPro" id="IPR056328">
    <property type="entry name" value="DSRM_DHX29"/>
</dbReference>
<evidence type="ECO:0000313" key="10">
    <source>
        <dbReference type="Proteomes" id="UP000030752"/>
    </source>
</evidence>
<dbReference type="Pfam" id="PF26026">
    <property type="entry name" value="RNA_hel_CTD"/>
    <property type="match status" value="1"/>
</dbReference>